<dbReference type="Pfam" id="PF01593">
    <property type="entry name" value="Amino_oxidase"/>
    <property type="match status" value="1"/>
</dbReference>
<evidence type="ECO:0000256" key="5">
    <source>
        <dbReference type="ARBA" id="ARBA00023027"/>
    </source>
</evidence>
<dbReference type="AlphaFoldDB" id="A0AB38CYW5"/>
<keyword evidence="1" id="KW-0285">Flavoprotein</keyword>
<protein>
    <submittedName>
        <fullName evidence="7">Phytoene dehydrogenase-like oxidoreductase</fullName>
        <ecNumber evidence="7">1.14.99.44</ecNumber>
    </submittedName>
</protein>
<evidence type="ECO:0000256" key="3">
    <source>
        <dbReference type="ARBA" id="ARBA00022827"/>
    </source>
</evidence>
<dbReference type="PANTHER" id="PTHR46091:SF3">
    <property type="entry name" value="AMINE OXIDASE DOMAIN-CONTAINING PROTEIN"/>
    <property type="match status" value="1"/>
</dbReference>
<evidence type="ECO:0000313" key="7">
    <source>
        <dbReference type="EMBL" id="SIA92026.1"/>
    </source>
</evidence>
<keyword evidence="7" id="KW-0560">Oxidoreductase</keyword>
<dbReference type="InterPro" id="IPR052206">
    <property type="entry name" value="Retinol_saturase"/>
</dbReference>
<dbReference type="Proteomes" id="UP000185210">
    <property type="component" value="Unassembled WGS sequence"/>
</dbReference>
<dbReference type="GO" id="GO:0016491">
    <property type="term" value="F:oxidoreductase activity"/>
    <property type="evidence" value="ECO:0007669"/>
    <property type="project" value="UniProtKB-KW"/>
</dbReference>
<gene>
    <name evidence="7" type="primary">crtP</name>
    <name evidence="7" type="ORF">SAMEA2070301_02400</name>
</gene>
<comment type="caution">
    <text evidence="7">The sequence shown here is derived from an EMBL/GenBank/DDBJ whole genome shotgun (WGS) entry which is preliminary data.</text>
</comment>
<keyword evidence="5" id="KW-0520">NAD</keyword>
<proteinExistence type="predicted"/>
<keyword evidence="3" id="KW-0274">FAD</keyword>
<dbReference type="InterPro" id="IPR036188">
    <property type="entry name" value="FAD/NAD-bd_sf"/>
</dbReference>
<evidence type="ECO:0000256" key="4">
    <source>
        <dbReference type="ARBA" id="ARBA00022857"/>
    </source>
</evidence>
<reference evidence="7 8" key="1">
    <citation type="submission" date="2016-11" db="EMBL/GenBank/DDBJ databases">
        <authorList>
            <consortium name="Pathogen Informatics"/>
        </authorList>
    </citation>
    <scope>NUCLEOTIDE SEQUENCE [LARGE SCALE GENOMIC DNA]</scope>
    <source>
        <strain evidence="7 8">104</strain>
    </source>
</reference>
<dbReference type="RefSeq" id="WP_052613479.1">
    <property type="nucleotide sequence ID" value="NZ_FRZT01000005.1"/>
</dbReference>
<name>A0AB38CYW5_9MYCO</name>
<dbReference type="Gene3D" id="3.50.50.60">
    <property type="entry name" value="FAD/NAD(P)-binding domain"/>
    <property type="match status" value="2"/>
</dbReference>
<evidence type="ECO:0000256" key="2">
    <source>
        <dbReference type="ARBA" id="ARBA00022729"/>
    </source>
</evidence>
<keyword evidence="2" id="KW-0732">Signal</keyword>
<evidence type="ECO:0000256" key="1">
    <source>
        <dbReference type="ARBA" id="ARBA00022630"/>
    </source>
</evidence>
<evidence type="ECO:0000259" key="6">
    <source>
        <dbReference type="Pfam" id="PF01593"/>
    </source>
</evidence>
<evidence type="ECO:0000313" key="8">
    <source>
        <dbReference type="Proteomes" id="UP000185210"/>
    </source>
</evidence>
<dbReference type="InterPro" id="IPR002937">
    <property type="entry name" value="Amino_oxidase"/>
</dbReference>
<sequence>MAISAFGSAQKRMRKGPYLMAAEVSVTSETNNHLGPQGRKKSRQVIPERIGADLRRHSPACVYDAVIIGSGIGGLSAAVALAKQGKRVAVFEQHYTAGGCTHAFTRKGWEWDVGIHYIGSLGLGEPIRVLSEYFTDGRLSWASMGDPYDEYHIGSMKFVGRPGFRAMWSQLREQFPARADRRALRRVLLRVLSVPFALPPLALERIGGRLSWKLAQLYRRYVAPYALRPSSEVLSELVENPQLRLALQLMPTLLLGMSPRDMPFFATVGLHLHYITGAWYPVGGSSQIALTMLPLIREAGGEVFVNAPVERILTDDNTAVGVRLASGLEVRAPLVISAAGAKNTFGKLLDPQLAERHGYLQKVERARNSDPFMVLFFGLDESTESLKLPPSNTFVLDDELFMSATHTGDLSPLIDKTRGAPTPDDASTGVFLSFPSAKDPTWSERHPDRSVGEMIIFGRHNWFREWEDTQWDKRGAEYETLKEKMTEQMLEILYRNFPHLEGHVKHYELATPLTTEHFIGWPEGGAYGISFEDKLTQGDWLRPKTKVQGLFLAGQDATLGSLSGAWLGGVAAALSALGPVDKARLLGALGRIMSRQAVGRVFQRKST</sequence>
<keyword evidence="4" id="KW-0521">NADP</keyword>
<accession>A0AB38CYW5</accession>
<dbReference type="EMBL" id="FSHM01000003">
    <property type="protein sequence ID" value="SIA92026.1"/>
    <property type="molecule type" value="Genomic_DNA"/>
</dbReference>
<feature type="domain" description="Amine oxidase" evidence="6">
    <location>
        <begin position="72"/>
        <end position="573"/>
    </location>
</feature>
<organism evidence="7 8">
    <name type="scientific">Mycobacteroides abscessus subsp. abscessus</name>
    <dbReference type="NCBI Taxonomy" id="1185650"/>
    <lineage>
        <taxon>Bacteria</taxon>
        <taxon>Bacillati</taxon>
        <taxon>Actinomycetota</taxon>
        <taxon>Actinomycetes</taxon>
        <taxon>Mycobacteriales</taxon>
        <taxon>Mycobacteriaceae</taxon>
        <taxon>Mycobacteroides</taxon>
        <taxon>Mycobacteroides abscessus</taxon>
    </lineage>
</organism>
<dbReference type="EC" id="1.14.99.44" evidence="7"/>
<dbReference type="PANTHER" id="PTHR46091">
    <property type="entry name" value="BLR7054 PROTEIN"/>
    <property type="match status" value="1"/>
</dbReference>
<dbReference type="SUPFAM" id="SSF51905">
    <property type="entry name" value="FAD/NAD(P)-binding domain"/>
    <property type="match status" value="1"/>
</dbReference>